<evidence type="ECO:0000313" key="1">
    <source>
        <dbReference type="EMBL" id="KAH7916388.1"/>
    </source>
</evidence>
<sequence length="99" mass="10745">MDSKQSNDLDADIARLNVLLSRDNLNPREEIDLAELLARLESADNVAKDVEGRLDDLLGTLDSLLTSLENKQDGEVHNTDGLTSSSISHGQDISNSKSP</sequence>
<dbReference type="Proteomes" id="UP000790377">
    <property type="component" value="Unassembled WGS sequence"/>
</dbReference>
<gene>
    <name evidence="1" type="ORF">BJ138DRAFT_1139619</name>
</gene>
<keyword evidence="2" id="KW-1185">Reference proteome</keyword>
<reference evidence="1" key="1">
    <citation type="journal article" date="2021" name="New Phytol.">
        <title>Evolutionary innovations through gain and loss of genes in the ectomycorrhizal Boletales.</title>
        <authorList>
            <person name="Wu G."/>
            <person name="Miyauchi S."/>
            <person name="Morin E."/>
            <person name="Kuo A."/>
            <person name="Drula E."/>
            <person name="Varga T."/>
            <person name="Kohler A."/>
            <person name="Feng B."/>
            <person name="Cao Y."/>
            <person name="Lipzen A."/>
            <person name="Daum C."/>
            <person name="Hundley H."/>
            <person name="Pangilinan J."/>
            <person name="Johnson J."/>
            <person name="Barry K."/>
            <person name="LaButti K."/>
            <person name="Ng V."/>
            <person name="Ahrendt S."/>
            <person name="Min B."/>
            <person name="Choi I.G."/>
            <person name="Park H."/>
            <person name="Plett J.M."/>
            <person name="Magnuson J."/>
            <person name="Spatafora J.W."/>
            <person name="Nagy L.G."/>
            <person name="Henrissat B."/>
            <person name="Grigoriev I.V."/>
            <person name="Yang Z.L."/>
            <person name="Xu J."/>
            <person name="Martin F.M."/>
        </authorList>
    </citation>
    <scope>NUCLEOTIDE SEQUENCE</scope>
    <source>
        <strain evidence="1">ATCC 28755</strain>
    </source>
</reference>
<dbReference type="EMBL" id="MU267591">
    <property type="protein sequence ID" value="KAH7916388.1"/>
    <property type="molecule type" value="Genomic_DNA"/>
</dbReference>
<accession>A0ACB8ATP1</accession>
<comment type="caution">
    <text evidence="1">The sequence shown here is derived from an EMBL/GenBank/DDBJ whole genome shotgun (WGS) entry which is preliminary data.</text>
</comment>
<organism evidence="1 2">
    <name type="scientific">Hygrophoropsis aurantiaca</name>
    <dbReference type="NCBI Taxonomy" id="72124"/>
    <lineage>
        <taxon>Eukaryota</taxon>
        <taxon>Fungi</taxon>
        <taxon>Dikarya</taxon>
        <taxon>Basidiomycota</taxon>
        <taxon>Agaricomycotina</taxon>
        <taxon>Agaricomycetes</taxon>
        <taxon>Agaricomycetidae</taxon>
        <taxon>Boletales</taxon>
        <taxon>Coniophorineae</taxon>
        <taxon>Hygrophoropsidaceae</taxon>
        <taxon>Hygrophoropsis</taxon>
    </lineage>
</organism>
<protein>
    <submittedName>
        <fullName evidence="1">Uncharacterized protein</fullName>
    </submittedName>
</protein>
<name>A0ACB8ATP1_9AGAM</name>
<evidence type="ECO:0000313" key="2">
    <source>
        <dbReference type="Proteomes" id="UP000790377"/>
    </source>
</evidence>
<proteinExistence type="predicted"/>